<dbReference type="PROSITE" id="PS50013">
    <property type="entry name" value="CHROMO_2"/>
    <property type="match status" value="1"/>
</dbReference>
<dbReference type="EMBL" id="JAAAIN010000029">
    <property type="protein sequence ID" value="KAG0322417.1"/>
    <property type="molecule type" value="Genomic_DNA"/>
</dbReference>
<dbReference type="SMART" id="SM00298">
    <property type="entry name" value="CHROMO"/>
    <property type="match status" value="1"/>
</dbReference>
<dbReference type="Pfam" id="PF01393">
    <property type="entry name" value="Chromo_shadow"/>
    <property type="match status" value="1"/>
</dbReference>
<dbReference type="AlphaFoldDB" id="A0A9P6UW80"/>
<comment type="caution">
    <text evidence="5">The sequence shown here is derived from an EMBL/GenBank/DDBJ whole genome shotgun (WGS) entry which is preliminary data.</text>
</comment>
<evidence type="ECO:0000256" key="1">
    <source>
        <dbReference type="ARBA" id="ARBA00004123"/>
    </source>
</evidence>
<feature type="domain" description="Chromo" evidence="4">
    <location>
        <begin position="65"/>
        <end position="127"/>
    </location>
</feature>
<protein>
    <recommendedName>
        <fullName evidence="4">Chromo domain-containing protein</fullName>
    </recommendedName>
</protein>
<comment type="subcellular location">
    <subcellularLocation>
        <location evidence="1">Nucleus</location>
    </subcellularLocation>
</comment>
<evidence type="ECO:0000313" key="6">
    <source>
        <dbReference type="Proteomes" id="UP000823405"/>
    </source>
</evidence>
<keyword evidence="6" id="KW-1185">Reference proteome</keyword>
<feature type="region of interest" description="Disordered" evidence="3">
    <location>
        <begin position="122"/>
        <end position="235"/>
    </location>
</feature>
<dbReference type="InterPro" id="IPR051219">
    <property type="entry name" value="Heterochromatin_chromo-domain"/>
</dbReference>
<feature type="compositionally biased region" description="Basic and acidic residues" evidence="3">
    <location>
        <begin position="207"/>
        <end position="217"/>
    </location>
</feature>
<name>A0A9P6UW80_9FUNG</name>
<dbReference type="Gene3D" id="2.40.50.40">
    <property type="match status" value="2"/>
</dbReference>
<dbReference type="PANTHER" id="PTHR22812">
    <property type="entry name" value="CHROMOBOX PROTEIN"/>
    <property type="match status" value="1"/>
</dbReference>
<feature type="compositionally biased region" description="Basic and acidic residues" evidence="3">
    <location>
        <begin position="8"/>
        <end position="27"/>
    </location>
</feature>
<reference evidence="5" key="1">
    <citation type="journal article" date="2020" name="Fungal Divers.">
        <title>Resolving the Mortierellaceae phylogeny through synthesis of multi-gene phylogenetics and phylogenomics.</title>
        <authorList>
            <person name="Vandepol N."/>
            <person name="Liber J."/>
            <person name="Desiro A."/>
            <person name="Na H."/>
            <person name="Kennedy M."/>
            <person name="Barry K."/>
            <person name="Grigoriev I.V."/>
            <person name="Miller A.N."/>
            <person name="O'Donnell K."/>
            <person name="Stajich J.E."/>
            <person name="Bonito G."/>
        </authorList>
    </citation>
    <scope>NUCLEOTIDE SEQUENCE</scope>
    <source>
        <strain evidence="5">NVP60</strain>
    </source>
</reference>
<dbReference type="SUPFAM" id="SSF54160">
    <property type="entry name" value="Chromo domain-like"/>
    <property type="match status" value="2"/>
</dbReference>
<evidence type="ECO:0000259" key="4">
    <source>
        <dbReference type="PROSITE" id="PS50013"/>
    </source>
</evidence>
<gene>
    <name evidence="5" type="ORF">BGZ97_006527</name>
</gene>
<proteinExistence type="predicted"/>
<feature type="compositionally biased region" description="Polar residues" evidence="3">
    <location>
        <begin position="143"/>
        <end position="153"/>
    </location>
</feature>
<evidence type="ECO:0000313" key="5">
    <source>
        <dbReference type="EMBL" id="KAG0322417.1"/>
    </source>
</evidence>
<dbReference type="SMART" id="SM00300">
    <property type="entry name" value="ChSh"/>
    <property type="match status" value="1"/>
</dbReference>
<dbReference type="CDD" id="cd00024">
    <property type="entry name" value="CD_CSD"/>
    <property type="match status" value="1"/>
</dbReference>
<dbReference type="InterPro" id="IPR008251">
    <property type="entry name" value="Chromo_shadow_dom"/>
</dbReference>
<dbReference type="InterPro" id="IPR000953">
    <property type="entry name" value="Chromo/chromo_shadow_dom"/>
</dbReference>
<evidence type="ECO:0000256" key="2">
    <source>
        <dbReference type="ARBA" id="ARBA00023242"/>
    </source>
</evidence>
<dbReference type="InterPro" id="IPR023780">
    <property type="entry name" value="Chromo_domain"/>
</dbReference>
<dbReference type="OrthoDB" id="433924at2759"/>
<feature type="region of interest" description="Disordered" evidence="3">
    <location>
        <begin position="1"/>
        <end position="86"/>
    </location>
</feature>
<keyword evidence="2" id="KW-0539">Nucleus</keyword>
<evidence type="ECO:0000256" key="3">
    <source>
        <dbReference type="SAM" id="MobiDB-lite"/>
    </source>
</evidence>
<dbReference type="InterPro" id="IPR016197">
    <property type="entry name" value="Chromo-like_dom_sf"/>
</dbReference>
<accession>A0A9P6UW80</accession>
<organism evidence="5 6">
    <name type="scientific">Linnemannia gamsii</name>
    <dbReference type="NCBI Taxonomy" id="64522"/>
    <lineage>
        <taxon>Eukaryota</taxon>
        <taxon>Fungi</taxon>
        <taxon>Fungi incertae sedis</taxon>
        <taxon>Mucoromycota</taxon>
        <taxon>Mortierellomycotina</taxon>
        <taxon>Mortierellomycetes</taxon>
        <taxon>Mortierellales</taxon>
        <taxon>Mortierellaceae</taxon>
        <taxon>Linnemannia</taxon>
    </lineage>
</organism>
<feature type="compositionally biased region" description="Basic and acidic residues" evidence="3">
    <location>
        <begin position="127"/>
        <end position="136"/>
    </location>
</feature>
<dbReference type="Proteomes" id="UP000823405">
    <property type="component" value="Unassembled WGS sequence"/>
</dbReference>
<dbReference type="Pfam" id="PF00385">
    <property type="entry name" value="Chromo"/>
    <property type="match status" value="1"/>
</dbReference>
<sequence length="312" mass="36401">MVKARTYSSHDKDRRAKRARSENDFNKLQDNNNEESHDDNNENEVNEDKDDDDDNDDDNDDDEEYEVERVVGHKRAGTRRTGALSYLLKWKGYDSSSNTWEKEANVHCEDLVEDYWRRYEQAGGTRSDPRGDEPNHTKRKAGMSSNGRSSRNQEVSREQVTSKRSATNKDGKIDRNESRNKEEREDKNKRDTVVESDKVGKKNVQSVDKKGQQKSDVDEIEEYEDEEGSSWTPPENWTSWGSHIDYIRTIVQTDDTQLMVYLRWKNGCETNHAIEVAHEKFPLTLIRYYENHLRFLRVIDRDPSSPLSTAAT</sequence>
<feature type="compositionally biased region" description="Acidic residues" evidence="3">
    <location>
        <begin position="41"/>
        <end position="66"/>
    </location>
</feature>
<feature type="compositionally biased region" description="Acidic residues" evidence="3">
    <location>
        <begin position="218"/>
        <end position="228"/>
    </location>
</feature>
<feature type="compositionally biased region" description="Basic and acidic residues" evidence="3">
    <location>
        <begin position="154"/>
        <end position="200"/>
    </location>
</feature>
<dbReference type="InterPro" id="IPR017984">
    <property type="entry name" value="Chromo_dom_subgr"/>
</dbReference>
<dbReference type="GO" id="GO:0005634">
    <property type="term" value="C:nucleus"/>
    <property type="evidence" value="ECO:0007669"/>
    <property type="project" value="UniProtKB-SubCell"/>
</dbReference>
<dbReference type="PRINTS" id="PR00504">
    <property type="entry name" value="CHROMODOMAIN"/>
</dbReference>